<feature type="compositionally biased region" description="Basic and acidic residues" evidence="2">
    <location>
        <begin position="309"/>
        <end position="334"/>
    </location>
</feature>
<dbReference type="SUPFAM" id="SSF48350">
    <property type="entry name" value="GTPase activation domain, GAP"/>
    <property type="match status" value="1"/>
</dbReference>
<feature type="compositionally biased region" description="Polar residues" evidence="2">
    <location>
        <begin position="492"/>
        <end position="505"/>
    </location>
</feature>
<evidence type="ECO:0000259" key="4">
    <source>
        <dbReference type="PROSITE" id="PS50238"/>
    </source>
</evidence>
<feature type="compositionally biased region" description="Polar residues" evidence="2">
    <location>
        <begin position="1104"/>
        <end position="1128"/>
    </location>
</feature>
<name>A0A336MS25_CULSO</name>
<dbReference type="InterPro" id="IPR001849">
    <property type="entry name" value="PH_domain"/>
</dbReference>
<dbReference type="InterPro" id="IPR050729">
    <property type="entry name" value="Rho-GAP"/>
</dbReference>
<reference evidence="6" key="2">
    <citation type="submission" date="2018-07" db="EMBL/GenBank/DDBJ databases">
        <authorList>
            <person name="Quirk P.G."/>
            <person name="Krulwich T.A."/>
        </authorList>
    </citation>
    <scope>NUCLEOTIDE SEQUENCE</scope>
</reference>
<feature type="compositionally biased region" description="Basic residues" evidence="2">
    <location>
        <begin position="1418"/>
        <end position="1434"/>
    </location>
</feature>
<feature type="region of interest" description="Disordered" evidence="2">
    <location>
        <begin position="274"/>
        <end position="334"/>
    </location>
</feature>
<feature type="compositionally biased region" description="Polar residues" evidence="2">
    <location>
        <begin position="771"/>
        <end position="799"/>
    </location>
</feature>
<feature type="region of interest" description="Disordered" evidence="2">
    <location>
        <begin position="1"/>
        <end position="62"/>
    </location>
</feature>
<feature type="region of interest" description="Disordered" evidence="2">
    <location>
        <begin position="480"/>
        <end position="518"/>
    </location>
</feature>
<dbReference type="Gene3D" id="1.10.555.10">
    <property type="entry name" value="Rho GTPase activation protein"/>
    <property type="match status" value="1"/>
</dbReference>
<feature type="compositionally biased region" description="Basic and acidic residues" evidence="2">
    <location>
        <begin position="25"/>
        <end position="39"/>
    </location>
</feature>
<dbReference type="PANTHER" id="PTHR23176:SF133">
    <property type="entry name" value="GTPASE-ACTIVATING PROTEIN PAC-1"/>
    <property type="match status" value="1"/>
</dbReference>
<dbReference type="PROSITE" id="PS50238">
    <property type="entry name" value="RHOGAP"/>
    <property type="match status" value="1"/>
</dbReference>
<dbReference type="GO" id="GO:0005096">
    <property type="term" value="F:GTPase activator activity"/>
    <property type="evidence" value="ECO:0007669"/>
    <property type="project" value="UniProtKB-KW"/>
</dbReference>
<evidence type="ECO:0000256" key="2">
    <source>
        <dbReference type="SAM" id="MobiDB-lite"/>
    </source>
</evidence>
<reference evidence="5" key="1">
    <citation type="submission" date="2018-04" db="EMBL/GenBank/DDBJ databases">
        <authorList>
            <person name="Go L.Y."/>
            <person name="Mitchell J.A."/>
        </authorList>
    </citation>
    <scope>NUCLEOTIDE SEQUENCE</scope>
    <source>
        <tissue evidence="5">Whole organism</tissue>
    </source>
</reference>
<organism evidence="6">
    <name type="scientific">Culicoides sonorensis</name>
    <name type="common">Biting midge</name>
    <dbReference type="NCBI Taxonomy" id="179676"/>
    <lineage>
        <taxon>Eukaryota</taxon>
        <taxon>Metazoa</taxon>
        <taxon>Ecdysozoa</taxon>
        <taxon>Arthropoda</taxon>
        <taxon>Hexapoda</taxon>
        <taxon>Insecta</taxon>
        <taxon>Pterygota</taxon>
        <taxon>Neoptera</taxon>
        <taxon>Endopterygota</taxon>
        <taxon>Diptera</taxon>
        <taxon>Nematocera</taxon>
        <taxon>Chironomoidea</taxon>
        <taxon>Ceratopogonidae</taxon>
        <taxon>Ceratopogoninae</taxon>
        <taxon>Culicoides</taxon>
        <taxon>Monoculicoides</taxon>
    </lineage>
</organism>
<feature type="compositionally biased region" description="Polar residues" evidence="2">
    <location>
        <begin position="1210"/>
        <end position="1224"/>
    </location>
</feature>
<feature type="region of interest" description="Disordered" evidence="2">
    <location>
        <begin position="1393"/>
        <end position="1442"/>
    </location>
</feature>
<feature type="region of interest" description="Disordered" evidence="2">
    <location>
        <begin position="754"/>
        <end position="814"/>
    </location>
</feature>
<keyword evidence="1" id="KW-0343">GTPase activation</keyword>
<dbReference type="EMBL" id="UFQT01001589">
    <property type="protein sequence ID" value="SSX31077.1"/>
    <property type="molecule type" value="Genomic_DNA"/>
</dbReference>
<dbReference type="GO" id="GO:0007165">
    <property type="term" value="P:signal transduction"/>
    <property type="evidence" value="ECO:0007669"/>
    <property type="project" value="InterPro"/>
</dbReference>
<dbReference type="InterPro" id="IPR008936">
    <property type="entry name" value="Rho_GTPase_activation_prot"/>
</dbReference>
<feature type="compositionally biased region" description="Polar residues" evidence="2">
    <location>
        <begin position="1393"/>
        <end position="1417"/>
    </location>
</feature>
<evidence type="ECO:0000259" key="3">
    <source>
        <dbReference type="PROSITE" id="PS50003"/>
    </source>
</evidence>
<feature type="region of interest" description="Disordered" evidence="2">
    <location>
        <begin position="1266"/>
        <end position="1309"/>
    </location>
</feature>
<feature type="compositionally biased region" description="Polar residues" evidence="2">
    <location>
        <begin position="1137"/>
        <end position="1162"/>
    </location>
</feature>
<feature type="domain" description="PH" evidence="3">
    <location>
        <begin position="598"/>
        <end position="720"/>
    </location>
</feature>
<dbReference type="Pfam" id="PF00620">
    <property type="entry name" value="RhoGAP"/>
    <property type="match status" value="1"/>
</dbReference>
<feature type="compositionally biased region" description="Low complexity" evidence="2">
    <location>
        <begin position="40"/>
        <end position="57"/>
    </location>
</feature>
<dbReference type="InterPro" id="IPR011993">
    <property type="entry name" value="PH-like_dom_sf"/>
</dbReference>
<feature type="region of interest" description="Disordered" evidence="2">
    <location>
        <begin position="1098"/>
        <end position="1177"/>
    </location>
</feature>
<feature type="domain" description="Rho-GAP" evidence="4">
    <location>
        <begin position="843"/>
        <end position="1034"/>
    </location>
</feature>
<dbReference type="InterPro" id="IPR000198">
    <property type="entry name" value="RhoGAP_dom"/>
</dbReference>
<dbReference type="PANTHER" id="PTHR23176">
    <property type="entry name" value="RHO/RAC/CDC GTPASE-ACTIVATING PROTEIN"/>
    <property type="match status" value="1"/>
</dbReference>
<proteinExistence type="predicted"/>
<dbReference type="GO" id="GO:0005737">
    <property type="term" value="C:cytoplasm"/>
    <property type="evidence" value="ECO:0007669"/>
    <property type="project" value="TreeGrafter"/>
</dbReference>
<gene>
    <name evidence="6" type="primary">CSON003263</name>
</gene>
<dbReference type="Gene3D" id="2.30.29.30">
    <property type="entry name" value="Pleckstrin-homology domain (PH domain)/Phosphotyrosine-binding domain (PTB)"/>
    <property type="match status" value="1"/>
</dbReference>
<sequence length="1467" mass="165467">MPKLKSVSESMTQTEQRVPSNVQIRNKDPTYDAIHKQNRESGSSLSSSIHSYDSKSTLTNASDAGDNAIITRIRKSCEQKEEFLRRPSQPYVYNAPASPPMSLHSNVSPSKQPIIFENVIASAQHPQHREFYSRPNRLQKAMWPPSHELTVSPTIHQSAELQPPAEKHHMSIREQFFNSIQQQQQQSHRSPSPFTMEAHTKMEISDSDTNRNQIPNLRLVSELTKQFSSGRPLSPDGIDRTSLYRSELSRLQTKQVHPNVALRKREFELKAESEFWRRSTDKTRSSSVDSESHNNSSMRARSLSAESSRTGEKSLRDEPPIPPPREKHREHREMNKENNYGQKAASNVANWLQSIDEQSVGLNDSNSNINKSDMTTVVYFPATRFPFDEPQLRKMQQQHMTSKELKQAYRNHTIVEIHDIEMKDQSQMLERPQRPTTLNLSDGTAVKLRQKTATIIDNNDIDDNKSMRRISYLRATQGGHSDGAFHMDNDLDSSSPITTAVVSSSPADDQEAETPDADTETTINVQKVNYRPWRRPRFPTDIQPIRKLFEESPPHIVLPPIEEVPCVISQKHFFPQSHSTKDKALSHFRDSPADSSLPITHDGVLRVKITVLDGKRSSDRSWRTVQAEIRGNRLKLSLLREGKTNQQSPEPSGIIDLTNFHLTDGNYTKRKHVFKLTTNSCPPGSPSVTSIKLHERELLLQADSDHDMKVWMSVLGNVCRTNSTSTMSSDYLSCSQLAEPQTMPAIQTVQSSADEFSPVLSNKSQRKYNFDSRSPSGQSPVTKSRKTPLTPNAASGSQRDGSDKETGSPKSKTWKGIVARQFRRIGGAHNQETLPPEGVSFGVPLHMCVPSMENHYVPMILARCIEIVEAKGLGIVGIYRIPGNTAAITQLTEQVNRGFDEQTLNDPRWDDVNVVSSLLKAFIRNLPEPILPLDAYNRFIEADKLSGTKRLQELKLLLKKLPPHSYETMKYLIRHLHRVSQNCLVNLMEPRNLAIVFGPSLIRSANETLATAVKDMRHQCQIVEALVSHFPFFFENDTLPNINETNQSSFTESTLETQSKNLLLDNVHKIESAASYKESKDHSSRFVANIVQAANRKIRRTAQRKSNISSTVSSADTVSLDSTTSAESKGQRKLSYLSDSSGGNNKLTHPNTSIHSDRVVQSSEDDSNDSAFNDNGSMSLKTVTVTLDNKLRSLRDIKIDANNQHDSDNRLTNNENLNPSSNRSHLGLHRPLTLGENIPYADESPERPLIQPRAKPLRMYNNNNINTIVSDPTKNSLIDDSKTEISSSSDTDTSTTSNPREKLAKEDIRNEMREMNRMLLNLERKASNLERKIHLNRSLSLNYKNHKNNECCCRTPNMHYNNLHNSTLGIRSRLSLTKDEKTDKNISKRRQLLDSNLSPSNSAGQITTSGSATTINNKSRRHSGKDRSIRRRHTVGGSHDYNKHGAINDCERYIVTDVSSNTLKIDD</sequence>
<feature type="compositionally biased region" description="Acidic residues" evidence="2">
    <location>
        <begin position="508"/>
        <end position="518"/>
    </location>
</feature>
<feature type="compositionally biased region" description="Polar residues" evidence="2">
    <location>
        <begin position="754"/>
        <end position="763"/>
    </location>
</feature>
<feature type="compositionally biased region" description="Low complexity" evidence="2">
    <location>
        <begin position="285"/>
        <end position="297"/>
    </location>
</feature>
<dbReference type="PROSITE" id="PS50003">
    <property type="entry name" value="PH_DOMAIN"/>
    <property type="match status" value="1"/>
</dbReference>
<feature type="compositionally biased region" description="Basic and acidic residues" evidence="2">
    <location>
        <begin position="274"/>
        <end position="284"/>
    </location>
</feature>
<dbReference type="EMBL" id="UFQS01001589">
    <property type="protein sequence ID" value="SSX11510.1"/>
    <property type="molecule type" value="Genomic_DNA"/>
</dbReference>
<feature type="compositionally biased region" description="Polar residues" evidence="2">
    <location>
        <begin position="7"/>
        <end position="24"/>
    </location>
</feature>
<dbReference type="Pfam" id="PF00169">
    <property type="entry name" value="PH"/>
    <property type="match status" value="1"/>
</dbReference>
<feature type="compositionally biased region" description="Low complexity" evidence="2">
    <location>
        <begin position="1284"/>
        <end position="1297"/>
    </location>
</feature>
<evidence type="ECO:0000256" key="1">
    <source>
        <dbReference type="ARBA" id="ARBA00022468"/>
    </source>
</evidence>
<accession>A0A336MS25</accession>
<dbReference type="SMART" id="SM00233">
    <property type="entry name" value="PH"/>
    <property type="match status" value="1"/>
</dbReference>
<feature type="region of interest" description="Disordered" evidence="2">
    <location>
        <begin position="1204"/>
        <end position="1228"/>
    </location>
</feature>
<dbReference type="VEuPathDB" id="VectorBase:CSON003263"/>
<evidence type="ECO:0000313" key="6">
    <source>
        <dbReference type="EMBL" id="SSX31077.1"/>
    </source>
</evidence>
<protein>
    <submittedName>
        <fullName evidence="6">CSON003263 protein</fullName>
    </submittedName>
</protein>
<dbReference type="SUPFAM" id="SSF50729">
    <property type="entry name" value="PH domain-like"/>
    <property type="match status" value="1"/>
</dbReference>
<feature type="compositionally biased region" description="Polar residues" evidence="2">
    <location>
        <begin position="1266"/>
        <end position="1276"/>
    </location>
</feature>
<feature type="compositionally biased region" description="Basic and acidic residues" evidence="2">
    <location>
        <begin position="1299"/>
        <end position="1309"/>
    </location>
</feature>
<dbReference type="SMART" id="SM00324">
    <property type="entry name" value="RhoGAP"/>
    <property type="match status" value="1"/>
</dbReference>
<evidence type="ECO:0000313" key="5">
    <source>
        <dbReference type="EMBL" id="SSX11510.1"/>
    </source>
</evidence>